<keyword evidence="5" id="KW-0573">Peptidoglycan synthesis</keyword>
<dbReference type="InterPro" id="IPR018044">
    <property type="entry name" value="Peptidase_S11"/>
</dbReference>
<dbReference type="Gene3D" id="3.40.710.10">
    <property type="entry name" value="DD-peptidase/beta-lactamase superfamily"/>
    <property type="match status" value="1"/>
</dbReference>
<evidence type="ECO:0000313" key="9">
    <source>
        <dbReference type="EMBL" id="GAA0940361.1"/>
    </source>
</evidence>
<proteinExistence type="inferred from homology"/>
<keyword evidence="4" id="KW-0133">Cell shape</keyword>
<evidence type="ECO:0000259" key="8">
    <source>
        <dbReference type="Pfam" id="PF00768"/>
    </source>
</evidence>
<dbReference type="RefSeq" id="WP_344237101.1">
    <property type="nucleotide sequence ID" value="NZ_BAAAHH010000002.1"/>
</dbReference>
<gene>
    <name evidence="9" type="ORF">GCM10009550_09740</name>
</gene>
<feature type="domain" description="Peptidase S11 D-alanyl-D-alanine carboxypeptidase A N-terminal" evidence="8">
    <location>
        <begin position="43"/>
        <end position="259"/>
    </location>
</feature>
<dbReference type="PANTHER" id="PTHR21581:SF33">
    <property type="entry name" value="D-ALANYL-D-ALANINE CARBOXYPEPTIDASE DACB"/>
    <property type="match status" value="1"/>
</dbReference>
<comment type="caution">
    <text evidence="9">The sequence shown here is derived from an EMBL/GenBank/DDBJ whole genome shotgun (WGS) entry which is preliminary data.</text>
</comment>
<keyword evidence="10" id="KW-1185">Reference proteome</keyword>
<evidence type="ECO:0000256" key="4">
    <source>
        <dbReference type="ARBA" id="ARBA00022960"/>
    </source>
</evidence>
<evidence type="ECO:0000256" key="3">
    <source>
        <dbReference type="ARBA" id="ARBA00022801"/>
    </source>
</evidence>
<dbReference type="PANTHER" id="PTHR21581">
    <property type="entry name" value="D-ALANYL-D-ALANINE CARBOXYPEPTIDASE"/>
    <property type="match status" value="1"/>
</dbReference>
<accession>A0ABN1QCE9</accession>
<comment type="similarity">
    <text evidence="1 7">Belongs to the peptidase S11 family.</text>
</comment>
<reference evidence="9 10" key="1">
    <citation type="journal article" date="2019" name="Int. J. Syst. Evol. Microbiol.">
        <title>The Global Catalogue of Microorganisms (GCM) 10K type strain sequencing project: providing services to taxonomists for standard genome sequencing and annotation.</title>
        <authorList>
            <consortium name="The Broad Institute Genomics Platform"/>
            <consortium name="The Broad Institute Genome Sequencing Center for Infectious Disease"/>
            <person name="Wu L."/>
            <person name="Ma J."/>
        </authorList>
    </citation>
    <scope>NUCLEOTIDE SEQUENCE [LARGE SCALE GENOMIC DNA]</scope>
    <source>
        <strain evidence="9 10">JCM 10696</strain>
    </source>
</reference>
<sequence length="284" mass="31099">MRKLIVSVVVGAAVLVGTGTPAEAVQRGPRPGVKAKAVALSLGGKTLWNKNMDAKRPIASLTKVMTAIVVLRQEGNLDRTLTIKKKYTTYGDKWGASEAGLVVGDKVKVRDLLYGAMLESGADATAALADAYGPGYKNFIAKMNATAKRLKLKKTHYANFDGLPYPSQTSTYSTAAEQVKVARYALRFPTIRKAAATKKITVRTAKKRTYTFENTNQLIGKYPGILGIKTGYTNGAGYCFMFAAKRGKRTQIGVILGSPTDKRRFYDARRLLDWGFGDQTREWR</sequence>
<keyword evidence="2" id="KW-0732">Signal</keyword>
<dbReference type="GO" id="GO:0016787">
    <property type="term" value="F:hydrolase activity"/>
    <property type="evidence" value="ECO:0007669"/>
    <property type="project" value="UniProtKB-KW"/>
</dbReference>
<dbReference type="Proteomes" id="UP001500665">
    <property type="component" value="Unassembled WGS sequence"/>
</dbReference>
<dbReference type="Pfam" id="PF00768">
    <property type="entry name" value="Peptidase_S11"/>
    <property type="match status" value="1"/>
</dbReference>
<evidence type="ECO:0000256" key="2">
    <source>
        <dbReference type="ARBA" id="ARBA00022729"/>
    </source>
</evidence>
<keyword evidence="6" id="KW-0961">Cell wall biogenesis/degradation</keyword>
<dbReference type="EMBL" id="BAAAHH010000002">
    <property type="protein sequence ID" value="GAA0940361.1"/>
    <property type="molecule type" value="Genomic_DNA"/>
</dbReference>
<dbReference type="InterPro" id="IPR001967">
    <property type="entry name" value="Peptidase_S11_N"/>
</dbReference>
<keyword evidence="3 9" id="KW-0378">Hydrolase</keyword>
<organism evidence="9 10">
    <name type="scientific">Actinocorallia libanotica</name>
    <dbReference type="NCBI Taxonomy" id="46162"/>
    <lineage>
        <taxon>Bacteria</taxon>
        <taxon>Bacillati</taxon>
        <taxon>Actinomycetota</taxon>
        <taxon>Actinomycetes</taxon>
        <taxon>Streptosporangiales</taxon>
        <taxon>Thermomonosporaceae</taxon>
        <taxon>Actinocorallia</taxon>
    </lineage>
</organism>
<evidence type="ECO:0000313" key="10">
    <source>
        <dbReference type="Proteomes" id="UP001500665"/>
    </source>
</evidence>
<name>A0ABN1QCE9_9ACTN</name>
<evidence type="ECO:0000256" key="1">
    <source>
        <dbReference type="ARBA" id="ARBA00007164"/>
    </source>
</evidence>
<protein>
    <submittedName>
        <fullName evidence="9">Serine hydrolase</fullName>
    </submittedName>
</protein>
<evidence type="ECO:0000256" key="5">
    <source>
        <dbReference type="ARBA" id="ARBA00022984"/>
    </source>
</evidence>
<evidence type="ECO:0000256" key="6">
    <source>
        <dbReference type="ARBA" id="ARBA00023316"/>
    </source>
</evidence>
<dbReference type="SUPFAM" id="SSF56601">
    <property type="entry name" value="beta-lactamase/transpeptidase-like"/>
    <property type="match status" value="1"/>
</dbReference>
<evidence type="ECO:0000256" key="7">
    <source>
        <dbReference type="RuleBase" id="RU004016"/>
    </source>
</evidence>
<dbReference type="PRINTS" id="PR00725">
    <property type="entry name" value="DADACBPTASE1"/>
</dbReference>
<dbReference type="InterPro" id="IPR012338">
    <property type="entry name" value="Beta-lactam/transpept-like"/>
</dbReference>